<sequence length="302" mass="31269">MMALIATSAGSSAGSSHLRRMTMLVSSRPWAYSAGIGVVRLLLGGGVLVGPERLQGDVRRGAGHGGELRARNEPPAPAQRDQLPDLMPVAGDGEGLAALDGVHDLFGPVAQVALGDLGLRCHSSTVAPCSTACREPVVGDGVLKVAPGVVATGSLASGRLRGRTVRPGDQTRLMSVRSDFSLDLQLKRVLDVAVHPDVKAVLVSGGTLKDAMVRVDRSSEKAALIHQHSPLERQRGVAAGLDERVCAERHEAAGEALSGAAVVRRLAAQGGLGADPCLGDGPGGEAEDDPSPRPRGWTRCRR</sequence>
<evidence type="ECO:0000256" key="1">
    <source>
        <dbReference type="SAM" id="MobiDB-lite"/>
    </source>
</evidence>
<reference evidence="2" key="1">
    <citation type="submission" date="2021-05" db="EMBL/GenBank/DDBJ databases">
        <authorList>
            <person name="Arsene-Ploetze F."/>
        </authorList>
    </citation>
    <scope>NUCLEOTIDE SEQUENCE</scope>
    <source>
        <strain evidence="2">DSM 42138</strain>
    </source>
</reference>
<feature type="region of interest" description="Disordered" evidence="1">
    <location>
        <begin position="58"/>
        <end position="83"/>
    </location>
</feature>
<accession>A0A9W4EAV9</accession>
<proteinExistence type="predicted"/>
<dbReference type="EMBL" id="CAJSLV010000092">
    <property type="protein sequence ID" value="CAG6397845.1"/>
    <property type="molecule type" value="Genomic_DNA"/>
</dbReference>
<feature type="compositionally biased region" description="Basic and acidic residues" evidence="1">
    <location>
        <begin position="58"/>
        <end position="72"/>
    </location>
</feature>
<gene>
    <name evidence="2" type="ORF">SCOCK_60178</name>
</gene>
<keyword evidence="3" id="KW-1185">Reference proteome</keyword>
<protein>
    <submittedName>
        <fullName evidence="2">Uncharacterized protein</fullName>
    </submittedName>
</protein>
<evidence type="ECO:0000313" key="2">
    <source>
        <dbReference type="EMBL" id="CAG6397845.1"/>
    </source>
</evidence>
<comment type="caution">
    <text evidence="2">The sequence shown here is derived from an EMBL/GenBank/DDBJ whole genome shotgun (WGS) entry which is preliminary data.</text>
</comment>
<organism evidence="2 3">
    <name type="scientific">Actinacidiphila cocklensis</name>
    <dbReference type="NCBI Taxonomy" id="887465"/>
    <lineage>
        <taxon>Bacteria</taxon>
        <taxon>Bacillati</taxon>
        <taxon>Actinomycetota</taxon>
        <taxon>Actinomycetes</taxon>
        <taxon>Kitasatosporales</taxon>
        <taxon>Streptomycetaceae</taxon>
        <taxon>Actinacidiphila</taxon>
    </lineage>
</organism>
<name>A0A9W4EAV9_9ACTN</name>
<feature type="region of interest" description="Disordered" evidence="1">
    <location>
        <begin position="273"/>
        <end position="302"/>
    </location>
</feature>
<dbReference type="Proteomes" id="UP001152519">
    <property type="component" value="Unassembled WGS sequence"/>
</dbReference>
<evidence type="ECO:0000313" key="3">
    <source>
        <dbReference type="Proteomes" id="UP001152519"/>
    </source>
</evidence>
<dbReference type="AlphaFoldDB" id="A0A9W4EAV9"/>